<dbReference type="Gene3D" id="3.40.50.300">
    <property type="entry name" value="P-loop containing nucleotide triphosphate hydrolases"/>
    <property type="match status" value="1"/>
</dbReference>
<sequence>MPQDDTPELIVREAFIFLKENLDFNLLQDDLIQTQLLDKREREDLICRDQRKAFWCERYLKLLIRRKRCNRFIQFINGMPFHSHIFSNLLNSNIMTGVDTQRFPLTLTHEVLQKHKYFLYTELEPREIADLMFQSAYISCNDHDSITEGQQKYVRFMRLLNILQKKHLYSEFVNTLQTSKKYISVLETLKEDRNPTITSCECALCIQHSFTLLQMELPDADYTAAVMDHLFDKTNLYDIDHCDGEIRKKSKLMKILLMKGSAACIELFEVIDANLKRVDLIQIMRTRSEIKSRSGKPDLSPYLKRLSTSCLQEKNQLLLDELEPIDICDFLFEEKAIDIMTHDNITETGERWQQVEDLLQTLQENKNDCFHYFLYIIEKNEFNDIRNVLENTLHPEDVRDEIREQSDLNLVHQVEKVTDDPKDDQIELRITVKGRNAELIERDLFQQLESSASGLWRLFMAYGQMIIEKVLRGSLVLQLRPLTDQAVKTLLNAKENNKLVDIIFRMLKNITIAEKIDGTEQLKIMVQVCYASPAKENTVHGNPEARNAEPIKSRLKAYREKLISDVEPRALASVLSKHFPKIDFNSVDHADSCPRRVERLLSLVEEGEPDLVNELLTILQNFGYHDIVELLDPLDVHHTARNIREKIAYNSHKLLEEMQTTFAKETLSNCIGDTNGIRENILPKNGNRKQRMSNFLQFILKEDHNVVEFEKMLKHNGLEKLLEMSENDQEKLLCTQNIEVEFVKDPKPSSSEILFESVITLSHTEDERRIEVWNELKANLKEIKKPKNVLLLGEYGTGKSSFINTVITALTGKYRYYADVGSGNLHSTTRLHKISCKEYWNPENEEDRALNLPNFIDIVGLDVQLSNPYEVDTVHSQIMNLILNGKLSEDTDLLDLGKKLKEGKKIVERSEHESLVIDIIVIVVSLEDDKIPHTLLDEIYAESNVRTRQFPVFAVLTKSDKCNDQEKMEKKKKDIAEEISIDIRKILICKNYHAGQKPDSRDVEILEFLIKLCDPCLKAVKLHKVEVEEEQATLPDTVAPTSTPIPPTNGCSLM</sequence>
<evidence type="ECO:0000313" key="2">
    <source>
        <dbReference type="EnsemblMetazoa" id="G15688.1:cds"/>
    </source>
</evidence>
<organism evidence="2 3">
    <name type="scientific">Magallana gigas</name>
    <name type="common">Pacific oyster</name>
    <name type="synonym">Crassostrea gigas</name>
    <dbReference type="NCBI Taxonomy" id="29159"/>
    <lineage>
        <taxon>Eukaryota</taxon>
        <taxon>Metazoa</taxon>
        <taxon>Spiralia</taxon>
        <taxon>Lophotrochozoa</taxon>
        <taxon>Mollusca</taxon>
        <taxon>Bivalvia</taxon>
        <taxon>Autobranchia</taxon>
        <taxon>Pteriomorphia</taxon>
        <taxon>Ostreida</taxon>
        <taxon>Ostreoidea</taxon>
        <taxon>Ostreidae</taxon>
        <taxon>Magallana</taxon>
    </lineage>
</organism>
<feature type="region of interest" description="Disordered" evidence="1">
    <location>
        <begin position="1031"/>
        <end position="1054"/>
    </location>
</feature>
<proteinExistence type="predicted"/>
<keyword evidence="3" id="KW-1185">Reference proteome</keyword>
<evidence type="ECO:0000256" key="1">
    <source>
        <dbReference type="SAM" id="MobiDB-lite"/>
    </source>
</evidence>
<dbReference type="CDD" id="cd01671">
    <property type="entry name" value="CARD"/>
    <property type="match status" value="2"/>
</dbReference>
<dbReference type="InterPro" id="IPR027417">
    <property type="entry name" value="P-loop_NTPase"/>
</dbReference>
<accession>A0A8W8IUV6</accession>
<dbReference type="EnsemblMetazoa" id="G15688.1">
    <property type="protein sequence ID" value="G15688.1:cds"/>
    <property type="gene ID" value="G15688"/>
</dbReference>
<name>A0A8W8IUV6_MAGGI</name>
<dbReference type="Proteomes" id="UP000005408">
    <property type="component" value="Unassembled WGS sequence"/>
</dbReference>
<dbReference type="SUPFAM" id="SSF47986">
    <property type="entry name" value="DEATH domain"/>
    <property type="match status" value="2"/>
</dbReference>
<protein>
    <submittedName>
        <fullName evidence="2">Uncharacterized protein</fullName>
    </submittedName>
</protein>
<evidence type="ECO:0000313" key="3">
    <source>
        <dbReference type="Proteomes" id="UP000005408"/>
    </source>
</evidence>
<reference evidence="2" key="1">
    <citation type="submission" date="2022-08" db="UniProtKB">
        <authorList>
            <consortium name="EnsemblMetazoa"/>
        </authorList>
    </citation>
    <scope>IDENTIFICATION</scope>
    <source>
        <strain evidence="2">05x7-T-G4-1.051#20</strain>
    </source>
</reference>
<dbReference type="InterPro" id="IPR011029">
    <property type="entry name" value="DEATH-like_dom_sf"/>
</dbReference>
<dbReference type="Gene3D" id="1.10.533.10">
    <property type="entry name" value="Death Domain, Fas"/>
    <property type="match status" value="3"/>
</dbReference>
<dbReference type="AlphaFoldDB" id="A0A8W8IUV6"/>
<dbReference type="SUPFAM" id="SSF52540">
    <property type="entry name" value="P-loop containing nucleoside triphosphate hydrolases"/>
    <property type="match status" value="2"/>
</dbReference>